<dbReference type="EMBL" id="MFZG01000008">
    <property type="protein sequence ID" value="OGK17434.1"/>
    <property type="molecule type" value="Genomic_DNA"/>
</dbReference>
<keyword evidence="1" id="KW-0812">Transmembrane</keyword>
<keyword evidence="1" id="KW-1133">Transmembrane helix</keyword>
<dbReference type="Proteomes" id="UP000177208">
    <property type="component" value="Unassembled WGS sequence"/>
</dbReference>
<feature type="transmembrane region" description="Helical" evidence="1">
    <location>
        <begin position="20"/>
        <end position="41"/>
    </location>
</feature>
<sequence>MILKSFWESRNRNVKTMTKLKFILPVTIILVIALLITGLYLPKQKNTPVSHAAVRVKLNQSEGYELSLEALSVENSYYSDYKLAQPFGYYTIKIFDSNKKEIFSGRAEKNKVFFPPYEVASPRRYEEGASPDAEPLDEIILLLPFFPKAKKLVLSDDKNQEKLTLDLTKITLPKNLIKNFCGNGICDSNENIVSCFKDCRIR</sequence>
<dbReference type="AlphaFoldDB" id="A0A1F7GEW6"/>
<organism evidence="2 3">
    <name type="scientific">Candidatus Roizmanbacteria bacterium RIFCSPHIGHO2_01_FULL_39_12c</name>
    <dbReference type="NCBI Taxonomy" id="1802031"/>
    <lineage>
        <taxon>Bacteria</taxon>
        <taxon>Candidatus Roizmaniibacteriota</taxon>
    </lineage>
</organism>
<gene>
    <name evidence="2" type="ORF">A2774_05495</name>
</gene>
<protein>
    <submittedName>
        <fullName evidence="2">Uncharacterized protein</fullName>
    </submittedName>
</protein>
<accession>A0A1F7GEW6</accession>
<proteinExistence type="predicted"/>
<comment type="caution">
    <text evidence="2">The sequence shown here is derived from an EMBL/GenBank/DDBJ whole genome shotgun (WGS) entry which is preliminary data.</text>
</comment>
<evidence type="ECO:0000313" key="2">
    <source>
        <dbReference type="EMBL" id="OGK17434.1"/>
    </source>
</evidence>
<reference evidence="2 3" key="1">
    <citation type="journal article" date="2016" name="Nat. Commun.">
        <title>Thousands of microbial genomes shed light on interconnected biogeochemical processes in an aquifer system.</title>
        <authorList>
            <person name="Anantharaman K."/>
            <person name="Brown C.T."/>
            <person name="Hug L.A."/>
            <person name="Sharon I."/>
            <person name="Castelle C.J."/>
            <person name="Probst A.J."/>
            <person name="Thomas B.C."/>
            <person name="Singh A."/>
            <person name="Wilkins M.J."/>
            <person name="Karaoz U."/>
            <person name="Brodie E.L."/>
            <person name="Williams K.H."/>
            <person name="Hubbard S.S."/>
            <person name="Banfield J.F."/>
        </authorList>
    </citation>
    <scope>NUCLEOTIDE SEQUENCE [LARGE SCALE GENOMIC DNA]</scope>
</reference>
<evidence type="ECO:0000256" key="1">
    <source>
        <dbReference type="SAM" id="Phobius"/>
    </source>
</evidence>
<name>A0A1F7GEW6_9BACT</name>
<evidence type="ECO:0000313" key="3">
    <source>
        <dbReference type="Proteomes" id="UP000177208"/>
    </source>
</evidence>
<keyword evidence="1" id="KW-0472">Membrane</keyword>